<dbReference type="Proteomes" id="UP000821866">
    <property type="component" value="Chromosome 4"/>
</dbReference>
<sequence length="344" mass="37387">MCSSVFQLLGCLLRAAIKHASQDLEASHNGALQQQHRREKDHKKLRFSVHKVKKTGRTAVRLCSSAFEQSPPFDCGPPNACGVTSTVRPQSEGVVLRKGSSAADTSASTPRGDPRVEKELLGCLLRAAIKHASKDLEASHNGALQQQHRREKDHKKLRFQRGDQSEGLAQYWNNVTNFPALSTDPMLVAVPASPCKEMWSDVARKSDSATIQCHSAMSVTPKVAETGTAHGNPSLQITAVASTRAPAVTVFAQVKRRSVRTLALVGGVWMQHKVIDLWGLTSQNHHMIMRDAVVEGSGNFDHLGFFNVHPKLSTRAYNISASIGNAAAAAGIRTRDLRVSSRVP</sequence>
<feature type="signal peptide" evidence="2">
    <location>
        <begin position="1"/>
        <end position="20"/>
    </location>
</feature>
<feature type="chain" id="PRO_5039954844" evidence="2">
    <location>
        <begin position="21"/>
        <end position="344"/>
    </location>
</feature>
<evidence type="ECO:0000313" key="3">
    <source>
        <dbReference type="EMBL" id="KAH8027409.1"/>
    </source>
</evidence>
<dbReference type="VEuPathDB" id="VectorBase:LOC119187536"/>
<keyword evidence="4" id="KW-1185">Reference proteome</keyword>
<keyword evidence="2" id="KW-0732">Signal</keyword>
<evidence type="ECO:0000313" key="4">
    <source>
        <dbReference type="Proteomes" id="UP000821866"/>
    </source>
</evidence>
<proteinExistence type="predicted"/>
<name>A0A9J6DZW6_RHIMP</name>
<organism evidence="3 4">
    <name type="scientific">Rhipicephalus microplus</name>
    <name type="common">Cattle tick</name>
    <name type="synonym">Boophilus microplus</name>
    <dbReference type="NCBI Taxonomy" id="6941"/>
    <lineage>
        <taxon>Eukaryota</taxon>
        <taxon>Metazoa</taxon>
        <taxon>Ecdysozoa</taxon>
        <taxon>Arthropoda</taxon>
        <taxon>Chelicerata</taxon>
        <taxon>Arachnida</taxon>
        <taxon>Acari</taxon>
        <taxon>Parasitiformes</taxon>
        <taxon>Ixodida</taxon>
        <taxon>Ixodoidea</taxon>
        <taxon>Ixodidae</taxon>
        <taxon>Rhipicephalinae</taxon>
        <taxon>Rhipicephalus</taxon>
        <taxon>Boophilus</taxon>
    </lineage>
</organism>
<dbReference type="VEuPathDB" id="VectorBase:LOC119178793"/>
<accession>A0A9J6DZW6</accession>
<dbReference type="EMBL" id="JABSTU010000006">
    <property type="protein sequence ID" value="KAH8027409.1"/>
    <property type="molecule type" value="Genomic_DNA"/>
</dbReference>
<dbReference type="AlphaFoldDB" id="A0A9J6DZW6"/>
<evidence type="ECO:0000256" key="1">
    <source>
        <dbReference type="SAM" id="MobiDB-lite"/>
    </source>
</evidence>
<reference evidence="3" key="1">
    <citation type="journal article" date="2020" name="Cell">
        <title>Large-Scale Comparative Analyses of Tick Genomes Elucidate Their Genetic Diversity and Vector Capacities.</title>
        <authorList>
            <consortium name="Tick Genome and Microbiome Consortium (TIGMIC)"/>
            <person name="Jia N."/>
            <person name="Wang J."/>
            <person name="Shi W."/>
            <person name="Du L."/>
            <person name="Sun Y."/>
            <person name="Zhan W."/>
            <person name="Jiang J.F."/>
            <person name="Wang Q."/>
            <person name="Zhang B."/>
            <person name="Ji P."/>
            <person name="Bell-Sakyi L."/>
            <person name="Cui X.M."/>
            <person name="Yuan T.T."/>
            <person name="Jiang B.G."/>
            <person name="Yang W.F."/>
            <person name="Lam T.T."/>
            <person name="Chang Q.C."/>
            <person name="Ding S.J."/>
            <person name="Wang X.J."/>
            <person name="Zhu J.G."/>
            <person name="Ruan X.D."/>
            <person name="Zhao L."/>
            <person name="Wei J.T."/>
            <person name="Ye R.Z."/>
            <person name="Que T.C."/>
            <person name="Du C.H."/>
            <person name="Zhou Y.H."/>
            <person name="Cheng J.X."/>
            <person name="Dai P.F."/>
            <person name="Guo W.B."/>
            <person name="Han X.H."/>
            <person name="Huang E.J."/>
            <person name="Li L.F."/>
            <person name="Wei W."/>
            <person name="Gao Y.C."/>
            <person name="Liu J.Z."/>
            <person name="Shao H.Z."/>
            <person name="Wang X."/>
            <person name="Wang C.C."/>
            <person name="Yang T.C."/>
            <person name="Huo Q.B."/>
            <person name="Li W."/>
            <person name="Chen H.Y."/>
            <person name="Chen S.E."/>
            <person name="Zhou L.G."/>
            <person name="Ni X.B."/>
            <person name="Tian J.H."/>
            <person name="Sheng Y."/>
            <person name="Liu T."/>
            <person name="Pan Y.S."/>
            <person name="Xia L.Y."/>
            <person name="Li J."/>
            <person name="Zhao F."/>
            <person name="Cao W.C."/>
        </authorList>
    </citation>
    <scope>NUCLEOTIDE SEQUENCE</scope>
    <source>
        <strain evidence="3">Rmic-2018</strain>
    </source>
</reference>
<gene>
    <name evidence="3" type="ORF">HPB51_005247</name>
</gene>
<evidence type="ECO:0000256" key="2">
    <source>
        <dbReference type="SAM" id="SignalP"/>
    </source>
</evidence>
<reference evidence="3" key="2">
    <citation type="submission" date="2021-09" db="EMBL/GenBank/DDBJ databases">
        <authorList>
            <person name="Jia N."/>
            <person name="Wang J."/>
            <person name="Shi W."/>
            <person name="Du L."/>
            <person name="Sun Y."/>
            <person name="Zhan W."/>
            <person name="Jiang J."/>
            <person name="Wang Q."/>
            <person name="Zhang B."/>
            <person name="Ji P."/>
            <person name="Sakyi L.B."/>
            <person name="Cui X."/>
            <person name="Yuan T."/>
            <person name="Jiang B."/>
            <person name="Yang W."/>
            <person name="Lam T.T.-Y."/>
            <person name="Chang Q."/>
            <person name="Ding S."/>
            <person name="Wang X."/>
            <person name="Zhu J."/>
            <person name="Ruan X."/>
            <person name="Zhao L."/>
            <person name="Wei J."/>
            <person name="Que T."/>
            <person name="Du C."/>
            <person name="Cheng J."/>
            <person name="Dai P."/>
            <person name="Han X."/>
            <person name="Huang E."/>
            <person name="Gao Y."/>
            <person name="Liu J."/>
            <person name="Shao H."/>
            <person name="Ye R."/>
            <person name="Li L."/>
            <person name="Wei W."/>
            <person name="Wang X."/>
            <person name="Wang C."/>
            <person name="Huo Q."/>
            <person name="Li W."/>
            <person name="Guo W."/>
            <person name="Chen H."/>
            <person name="Chen S."/>
            <person name="Zhou L."/>
            <person name="Zhou L."/>
            <person name="Ni X."/>
            <person name="Tian J."/>
            <person name="Zhou Y."/>
            <person name="Sheng Y."/>
            <person name="Liu T."/>
            <person name="Pan Y."/>
            <person name="Xia L."/>
            <person name="Li J."/>
            <person name="Zhao F."/>
            <person name="Cao W."/>
        </authorList>
    </citation>
    <scope>NUCLEOTIDE SEQUENCE</scope>
    <source>
        <strain evidence="3">Rmic-2018</strain>
        <tissue evidence="3">Larvae</tissue>
    </source>
</reference>
<protein>
    <submittedName>
        <fullName evidence="3">Uncharacterized protein</fullName>
    </submittedName>
</protein>
<feature type="region of interest" description="Disordered" evidence="1">
    <location>
        <begin position="94"/>
        <end position="114"/>
    </location>
</feature>
<comment type="caution">
    <text evidence="3">The sequence shown here is derived from an EMBL/GenBank/DDBJ whole genome shotgun (WGS) entry which is preliminary data.</text>
</comment>